<evidence type="ECO:0000256" key="2">
    <source>
        <dbReference type="ARBA" id="ARBA00022448"/>
    </source>
</evidence>
<comment type="caution">
    <text evidence="8">The sequence shown here is derived from an EMBL/GenBank/DDBJ whole genome shotgun (WGS) entry which is preliminary data.</text>
</comment>
<keyword evidence="3" id="KW-0812">Transmembrane</keyword>
<gene>
    <name evidence="8" type="ORF">TPAR_00643</name>
</gene>
<comment type="subcellular location">
    <subcellularLocation>
        <location evidence="1 6">Membrane</location>
        <topology evidence="1 6">Multi-pass membrane protein</topology>
    </subcellularLocation>
</comment>
<dbReference type="PANTHER" id="PTHR11660">
    <property type="entry name" value="SOLUTE CARRIER FAMILY 40 MEMBER"/>
    <property type="match status" value="1"/>
</dbReference>
<keyword evidence="2 6" id="KW-0813">Transport</keyword>
<keyword evidence="5" id="KW-0472">Membrane</keyword>
<evidence type="ECO:0000313" key="8">
    <source>
        <dbReference type="EMBL" id="POR39152.1"/>
    </source>
</evidence>
<proteinExistence type="inferred from homology"/>
<evidence type="ECO:0000256" key="5">
    <source>
        <dbReference type="ARBA" id="ARBA00023136"/>
    </source>
</evidence>
<dbReference type="STRING" id="94208.A0A2S4L9N9"/>
<dbReference type="InterPro" id="IPR009716">
    <property type="entry name" value="Ferroportin-1"/>
</dbReference>
<dbReference type="OrthoDB" id="648861at2759"/>
<keyword evidence="4" id="KW-1133">Transmembrane helix</keyword>
<dbReference type="GO" id="GO:0005381">
    <property type="term" value="F:iron ion transmembrane transporter activity"/>
    <property type="evidence" value="ECO:0007669"/>
    <property type="project" value="UniProtKB-UniRule"/>
</dbReference>
<evidence type="ECO:0000256" key="7">
    <source>
        <dbReference type="SAM" id="MobiDB-lite"/>
    </source>
</evidence>
<feature type="non-terminal residue" evidence="8">
    <location>
        <position position="123"/>
    </location>
</feature>
<keyword evidence="6" id="KW-0406">Ion transport</keyword>
<dbReference type="PANTHER" id="PTHR11660:SF57">
    <property type="entry name" value="SOLUTE CARRIER FAMILY 40 MEMBER"/>
    <property type="match status" value="1"/>
</dbReference>
<evidence type="ECO:0000256" key="6">
    <source>
        <dbReference type="RuleBase" id="RU365065"/>
    </source>
</evidence>
<dbReference type="EMBL" id="PKSG01000068">
    <property type="protein sequence ID" value="POR39152.1"/>
    <property type="molecule type" value="Genomic_DNA"/>
</dbReference>
<evidence type="ECO:0000256" key="4">
    <source>
        <dbReference type="ARBA" id="ARBA00022989"/>
    </source>
</evidence>
<protein>
    <recommendedName>
        <fullName evidence="6">Solute carrier family 40 member</fullName>
    </recommendedName>
</protein>
<dbReference type="Proteomes" id="UP000237481">
    <property type="component" value="Unassembled WGS sequence"/>
</dbReference>
<comment type="similarity">
    <text evidence="6">Belongs to the ferroportin (FP) (TC 2.A.100) family. SLC40A subfamily.</text>
</comment>
<dbReference type="AlphaFoldDB" id="A0A2S4L9N9"/>
<reference evidence="8 9" key="1">
    <citation type="submission" date="2018-01" db="EMBL/GenBank/DDBJ databases">
        <title>Harnessing the power of phylogenomics to disentangle the directionality and signatures of interkingdom host jumping in the parasitic fungal genus Tolypocladium.</title>
        <authorList>
            <person name="Quandt C.A."/>
            <person name="Patterson W."/>
            <person name="Spatafora J.W."/>
        </authorList>
    </citation>
    <scope>NUCLEOTIDE SEQUENCE [LARGE SCALE GENOMIC DNA]</scope>
    <source>
        <strain evidence="8 9">NRBC 100945</strain>
    </source>
</reference>
<evidence type="ECO:0000256" key="1">
    <source>
        <dbReference type="ARBA" id="ARBA00004141"/>
    </source>
</evidence>
<dbReference type="Pfam" id="PF06963">
    <property type="entry name" value="FPN1"/>
    <property type="match status" value="1"/>
</dbReference>
<feature type="region of interest" description="Disordered" evidence="7">
    <location>
        <begin position="1"/>
        <end position="36"/>
    </location>
</feature>
<accession>A0A2S4L9N9</accession>
<sequence length="123" mass="13107">MPPPDAAQDAENEERGTGNGQQGTDNGQHTIDNGQQVINGHLPPRVAWLATSPHQTLETQLYTSHLLSTCNSRAFEFAAVLFLASLFPSTLQPLSVYALARSAAAILLAQPVGACIDARDRLA</sequence>
<evidence type="ECO:0000313" key="9">
    <source>
        <dbReference type="Proteomes" id="UP000237481"/>
    </source>
</evidence>
<keyword evidence="9" id="KW-1185">Reference proteome</keyword>
<dbReference type="GO" id="GO:0016020">
    <property type="term" value="C:membrane"/>
    <property type="evidence" value="ECO:0007669"/>
    <property type="project" value="UniProtKB-SubCell"/>
</dbReference>
<evidence type="ECO:0000256" key="3">
    <source>
        <dbReference type="ARBA" id="ARBA00022692"/>
    </source>
</evidence>
<comment type="function">
    <text evidence="6">May be involved in iron transport and iron homeostasis.</text>
</comment>
<name>A0A2S4L9N9_9HYPO</name>
<organism evidence="8 9">
    <name type="scientific">Tolypocladium paradoxum</name>
    <dbReference type="NCBI Taxonomy" id="94208"/>
    <lineage>
        <taxon>Eukaryota</taxon>
        <taxon>Fungi</taxon>
        <taxon>Dikarya</taxon>
        <taxon>Ascomycota</taxon>
        <taxon>Pezizomycotina</taxon>
        <taxon>Sordariomycetes</taxon>
        <taxon>Hypocreomycetidae</taxon>
        <taxon>Hypocreales</taxon>
        <taxon>Ophiocordycipitaceae</taxon>
        <taxon>Tolypocladium</taxon>
    </lineage>
</organism>